<gene>
    <name evidence="3" type="ORF">KPL37_08920</name>
</gene>
<feature type="transmembrane region" description="Helical" evidence="1">
    <location>
        <begin position="98"/>
        <end position="119"/>
    </location>
</feature>
<feature type="transmembrane region" description="Helical" evidence="1">
    <location>
        <begin position="21"/>
        <end position="44"/>
    </location>
</feature>
<dbReference type="RefSeq" id="WP_216148185.1">
    <property type="nucleotide sequence ID" value="NZ_JAHLDV010000015.1"/>
</dbReference>
<keyword evidence="1" id="KW-0812">Transmembrane</keyword>
<name>A0ABS6BSG8_9CLOT</name>
<reference evidence="3 4" key="1">
    <citation type="submission" date="2021-06" db="EMBL/GenBank/DDBJ databases">
        <title>Clostridia strains as spoilage organisms.</title>
        <authorList>
            <person name="Wambui J."/>
            <person name="Stephan R."/>
            <person name="Stevens M.J.A."/>
        </authorList>
    </citation>
    <scope>NUCLEOTIDE SEQUENCE [LARGE SCALE GENOMIC DNA]</scope>
    <source>
        <strain evidence="3 4">DSM 14204</strain>
    </source>
</reference>
<dbReference type="InterPro" id="IPR043717">
    <property type="entry name" value="DUF5658"/>
</dbReference>
<protein>
    <recommendedName>
        <fullName evidence="2">DUF5658 domain-containing protein</fullName>
    </recommendedName>
</protein>
<evidence type="ECO:0000313" key="4">
    <source>
        <dbReference type="Proteomes" id="UP000776252"/>
    </source>
</evidence>
<feature type="transmembrane region" description="Helical" evidence="1">
    <location>
        <begin position="59"/>
        <end position="77"/>
    </location>
</feature>
<organism evidence="3 4">
    <name type="scientific">Clostridium frigoris</name>
    <dbReference type="NCBI Taxonomy" id="205327"/>
    <lineage>
        <taxon>Bacteria</taxon>
        <taxon>Bacillati</taxon>
        <taxon>Bacillota</taxon>
        <taxon>Clostridia</taxon>
        <taxon>Eubacteriales</taxon>
        <taxon>Clostridiaceae</taxon>
        <taxon>Clostridium</taxon>
    </lineage>
</organism>
<accession>A0ABS6BSG8</accession>
<evidence type="ECO:0000259" key="2">
    <source>
        <dbReference type="Pfam" id="PF18902"/>
    </source>
</evidence>
<feature type="domain" description="DUF5658" evidence="2">
    <location>
        <begin position="22"/>
        <end position="114"/>
    </location>
</feature>
<evidence type="ECO:0000256" key="1">
    <source>
        <dbReference type="SAM" id="Phobius"/>
    </source>
</evidence>
<keyword evidence="1" id="KW-1133">Transmembrane helix</keyword>
<sequence>MFFIISTLKTGDLCSIKRKLISIYLLNVTDIIFTIILVNTGLFLEFNAIMASLVNNSQLLSIIVKVLLPFALLLGVYQRMKDATVKQLYQSNIIINGCLIFYGLINISHVVWCILYAVVKV</sequence>
<keyword evidence="1" id="KW-0472">Membrane</keyword>
<dbReference type="Proteomes" id="UP000776252">
    <property type="component" value="Unassembled WGS sequence"/>
</dbReference>
<comment type="caution">
    <text evidence="3">The sequence shown here is derived from an EMBL/GenBank/DDBJ whole genome shotgun (WGS) entry which is preliminary data.</text>
</comment>
<dbReference type="EMBL" id="JAHLDV010000015">
    <property type="protein sequence ID" value="MBU3159872.1"/>
    <property type="molecule type" value="Genomic_DNA"/>
</dbReference>
<evidence type="ECO:0000313" key="3">
    <source>
        <dbReference type="EMBL" id="MBU3159872.1"/>
    </source>
</evidence>
<keyword evidence="4" id="KW-1185">Reference proteome</keyword>
<proteinExistence type="predicted"/>
<dbReference type="Pfam" id="PF18902">
    <property type="entry name" value="DUF5658"/>
    <property type="match status" value="1"/>
</dbReference>